<evidence type="ECO:0000313" key="3">
    <source>
        <dbReference type="EMBL" id="PXF48431.1"/>
    </source>
</evidence>
<dbReference type="STRING" id="448386.A0A2V3J1W3"/>
<name>A0A2V3J1W3_9FLOR</name>
<proteinExistence type="inferred from homology"/>
<dbReference type="EMBL" id="NBIV01000014">
    <property type="protein sequence ID" value="PXF48431.1"/>
    <property type="molecule type" value="Genomic_DNA"/>
</dbReference>
<dbReference type="GO" id="GO:0000056">
    <property type="term" value="P:ribosomal small subunit export from nucleus"/>
    <property type="evidence" value="ECO:0007669"/>
    <property type="project" value="TreeGrafter"/>
</dbReference>
<dbReference type="InterPro" id="IPR007307">
    <property type="entry name" value="Ltv1"/>
</dbReference>
<reference evidence="3 4" key="1">
    <citation type="journal article" date="2018" name="Mol. Biol. Evol.">
        <title>Analysis of the draft genome of the red seaweed Gracilariopsis chorda provides insights into genome size evolution in Rhodophyta.</title>
        <authorList>
            <person name="Lee J."/>
            <person name="Yang E.C."/>
            <person name="Graf L."/>
            <person name="Yang J.H."/>
            <person name="Qiu H."/>
            <person name="Zel Zion U."/>
            <person name="Chan C.X."/>
            <person name="Stephens T.G."/>
            <person name="Weber A.P.M."/>
            <person name="Boo G.H."/>
            <person name="Boo S.M."/>
            <person name="Kim K.M."/>
            <person name="Shin Y."/>
            <person name="Jung M."/>
            <person name="Lee S.J."/>
            <person name="Yim H.S."/>
            <person name="Lee J.H."/>
            <person name="Bhattacharya D."/>
            <person name="Yoon H.S."/>
        </authorList>
    </citation>
    <scope>NUCLEOTIDE SEQUENCE [LARGE SCALE GENOMIC DNA]</scope>
    <source>
        <strain evidence="3 4">SKKU-2015</strain>
        <tissue evidence="3">Whole body</tissue>
    </source>
</reference>
<feature type="compositionally biased region" description="Polar residues" evidence="2">
    <location>
        <begin position="333"/>
        <end position="342"/>
    </location>
</feature>
<dbReference type="GO" id="GO:0005829">
    <property type="term" value="C:cytosol"/>
    <property type="evidence" value="ECO:0007669"/>
    <property type="project" value="TreeGrafter"/>
</dbReference>
<feature type="region of interest" description="Disordered" evidence="2">
    <location>
        <begin position="333"/>
        <end position="361"/>
    </location>
</feature>
<dbReference type="AlphaFoldDB" id="A0A2V3J1W3"/>
<dbReference type="GO" id="GO:0042274">
    <property type="term" value="P:ribosomal small subunit biogenesis"/>
    <property type="evidence" value="ECO:0007669"/>
    <property type="project" value="InterPro"/>
</dbReference>
<dbReference type="PANTHER" id="PTHR21531">
    <property type="entry name" value="LOW-TEMPERATURE VIABILITY PROTEIN LTV1-RELATED"/>
    <property type="match status" value="1"/>
</dbReference>
<dbReference type="Pfam" id="PF04180">
    <property type="entry name" value="LTV"/>
    <property type="match status" value="1"/>
</dbReference>
<feature type="region of interest" description="Disordered" evidence="2">
    <location>
        <begin position="520"/>
        <end position="579"/>
    </location>
</feature>
<sequence length="579" mass="65141">MPRRKRTFIDRSRATTFQLVNAPTDTNRSHHVFVPVTSGDSQQQHSANVQTNPSASVHISDEEEGYKRVDYEYGEYGFPDDGYDYSQHFRPIGGAGGVFMDAVSGLPDPDAVKSSSKHASKSKNHPHSDHVVLKDTQTDAQQPSQSESPHPSDKPWRNPVDEIERIEAIHQIQRERKNNPDLDEIFAQLDSDGDLESTASDAANIDHYLFDELPVGLADDAASVHTSDLLDDDFIAVANTLPANQSQPVDDDLWSNVVKEFREPRLLDEQFDKFMSGFQVDSTDEEYEEFREQLREQADRYENDPAYMTSEQADGLLDDEDLIQGLASLNCDDQSQGPQHDSTIPLPTGFPGASQSRNAREQEFQQYATAEFERGMETLLGSYVRATAEQTLDAFDDVQKTKEAIQIAEEEEKARVDQLTDLGIESDGHDSELDSQFEEMYKEREKWDCETIISTYTNLENHPSVIDAPSGRRRRTAPRNAIIQLDPRTQAPAEFVQERNDTVSEHVTDYGTRRAIANVPARSKGESKADKKARKNAAKLASRERRALKSEMKKAFGEERTKQGRHATTLGKAKVAVKF</sequence>
<accession>A0A2V3J1W3</accession>
<dbReference type="GO" id="GO:0005634">
    <property type="term" value="C:nucleus"/>
    <property type="evidence" value="ECO:0007669"/>
    <property type="project" value="TreeGrafter"/>
</dbReference>
<feature type="region of interest" description="Disordered" evidence="2">
    <location>
        <begin position="109"/>
        <end position="158"/>
    </location>
</feature>
<evidence type="ECO:0000313" key="4">
    <source>
        <dbReference type="Proteomes" id="UP000247409"/>
    </source>
</evidence>
<dbReference type="OrthoDB" id="5191at2759"/>
<feature type="compositionally biased region" description="Basic and acidic residues" evidence="2">
    <location>
        <begin position="541"/>
        <end position="562"/>
    </location>
</feature>
<evidence type="ECO:0000256" key="1">
    <source>
        <dbReference type="ARBA" id="ARBA00009078"/>
    </source>
</evidence>
<organism evidence="3 4">
    <name type="scientific">Gracilariopsis chorda</name>
    <dbReference type="NCBI Taxonomy" id="448386"/>
    <lineage>
        <taxon>Eukaryota</taxon>
        <taxon>Rhodophyta</taxon>
        <taxon>Florideophyceae</taxon>
        <taxon>Rhodymeniophycidae</taxon>
        <taxon>Gracilariales</taxon>
        <taxon>Gracilariaceae</taxon>
        <taxon>Gracilariopsis</taxon>
    </lineage>
</organism>
<feature type="compositionally biased region" description="Basic and acidic residues" evidence="2">
    <location>
        <begin position="126"/>
        <end position="137"/>
    </location>
</feature>
<evidence type="ECO:0000256" key="2">
    <source>
        <dbReference type="SAM" id="MobiDB-lite"/>
    </source>
</evidence>
<dbReference type="Proteomes" id="UP000247409">
    <property type="component" value="Unassembled WGS sequence"/>
</dbReference>
<dbReference type="PANTHER" id="PTHR21531:SF0">
    <property type="entry name" value="PROTEIN LTV1 HOMOLOG"/>
    <property type="match status" value="1"/>
</dbReference>
<feature type="compositionally biased region" description="Basic residues" evidence="2">
    <location>
        <begin position="115"/>
        <end position="125"/>
    </location>
</feature>
<dbReference type="GO" id="GO:0030688">
    <property type="term" value="C:preribosome, small subunit precursor"/>
    <property type="evidence" value="ECO:0007669"/>
    <property type="project" value="TreeGrafter"/>
</dbReference>
<protein>
    <submittedName>
        <fullName evidence="3">Protein LTV1-like</fullName>
    </submittedName>
</protein>
<comment type="caution">
    <text evidence="3">The sequence shown here is derived from an EMBL/GenBank/DDBJ whole genome shotgun (WGS) entry which is preliminary data.</text>
</comment>
<keyword evidence="4" id="KW-1185">Reference proteome</keyword>
<gene>
    <name evidence="3" type="ORF">BWQ96_01891</name>
</gene>
<comment type="similarity">
    <text evidence="1">Belongs to the LTV1 family.</text>
</comment>